<gene>
    <name evidence="1" type="ORF">FMOSSE_LOCUS11856</name>
</gene>
<keyword evidence="2" id="KW-1185">Reference proteome</keyword>
<dbReference type="Proteomes" id="UP000789375">
    <property type="component" value="Unassembled WGS sequence"/>
</dbReference>
<protein>
    <submittedName>
        <fullName evidence="1">10005_t:CDS:1</fullName>
    </submittedName>
</protein>
<dbReference type="InterPro" id="IPR032675">
    <property type="entry name" value="LRR_dom_sf"/>
</dbReference>
<name>A0A9N9E5I4_FUNMO</name>
<dbReference type="AlphaFoldDB" id="A0A9N9E5I4"/>
<evidence type="ECO:0000313" key="1">
    <source>
        <dbReference type="EMBL" id="CAG8659158.1"/>
    </source>
</evidence>
<sequence length="469" mass="54760">MKLNQDCLTAIFEFCDINSLYSYLLVNRFWCKTAIPILWRDPWIITKTLNSKRAKIFFNTIFQLLPEESSDLLKSQGIDVPQRRKPLFDYIGFCKYLRKLDREVFYEYNDEQVKLLRQEIFKQFISNCSKLVLFDTTDVEHTVLEIPRAVTIFSDLYELHCKSTDNASLFFGLARICKFIEKFYIKHTIPNLGLAELIKNQLKIKYLKIYGSRIDDGEICSAILKHSHTLIVVSIPIEKDLPFLNDLILGLNNIQKLELTHGVYDSEVYKQLTFPSYPNLQVIDLNLSYSVASIAAYSIILKSHNLQIIVLRFNAYNYSENILSAISQCCPKLKCLKFYLDKGYLPIFRKVLINCQLLEGIFIDTNRKYLSQHGIELLKMLTTSAPLGLYKVHIGNFSYFKMECLKTFFENWKGRKPLLLSSLEVEVEDKKSDNIERLDDLINHYKNVGVIKEYGDDAVILNDNFERFY</sequence>
<dbReference type="EMBL" id="CAJVPP010005039">
    <property type="protein sequence ID" value="CAG8659158.1"/>
    <property type="molecule type" value="Genomic_DNA"/>
</dbReference>
<evidence type="ECO:0000313" key="2">
    <source>
        <dbReference type="Proteomes" id="UP000789375"/>
    </source>
</evidence>
<comment type="caution">
    <text evidence="1">The sequence shown here is derived from an EMBL/GenBank/DDBJ whole genome shotgun (WGS) entry which is preliminary data.</text>
</comment>
<proteinExistence type="predicted"/>
<accession>A0A9N9E5I4</accession>
<organism evidence="1 2">
    <name type="scientific">Funneliformis mosseae</name>
    <name type="common">Endomycorrhizal fungus</name>
    <name type="synonym">Glomus mosseae</name>
    <dbReference type="NCBI Taxonomy" id="27381"/>
    <lineage>
        <taxon>Eukaryota</taxon>
        <taxon>Fungi</taxon>
        <taxon>Fungi incertae sedis</taxon>
        <taxon>Mucoromycota</taxon>
        <taxon>Glomeromycotina</taxon>
        <taxon>Glomeromycetes</taxon>
        <taxon>Glomerales</taxon>
        <taxon>Glomeraceae</taxon>
        <taxon>Funneliformis</taxon>
    </lineage>
</organism>
<reference evidence="1" key="1">
    <citation type="submission" date="2021-06" db="EMBL/GenBank/DDBJ databases">
        <authorList>
            <person name="Kallberg Y."/>
            <person name="Tangrot J."/>
            <person name="Rosling A."/>
        </authorList>
    </citation>
    <scope>NUCLEOTIDE SEQUENCE</scope>
    <source>
        <strain evidence="1">87-6 pot B 2015</strain>
    </source>
</reference>
<dbReference type="SUPFAM" id="SSF52047">
    <property type="entry name" value="RNI-like"/>
    <property type="match status" value="1"/>
</dbReference>
<dbReference type="Gene3D" id="3.80.10.10">
    <property type="entry name" value="Ribonuclease Inhibitor"/>
    <property type="match status" value="1"/>
</dbReference>